<accession>A0AAU7D7T7</accession>
<proteinExistence type="predicted"/>
<sequence>MLEAIELNEHEAALAAQVKEANRRSLKDHDYERTIQAGRASRSLMELLLQRDAIPEVRLRYIVDPQYNGGNRKSSRHELFRRNAHSDEEMYEHPHFWKYLLFFILGAKLPENVKTRFAELAADTMRDHGSLDKLARQLSRSLPEDNATKAEEFFKLAMDCDCTLTEGMNVRRAVMSAR</sequence>
<organism evidence="1">
    <name type="scientific">Edaphobacter paludis</name>
    <dbReference type="NCBI Taxonomy" id="3035702"/>
    <lineage>
        <taxon>Bacteria</taxon>
        <taxon>Pseudomonadati</taxon>
        <taxon>Acidobacteriota</taxon>
        <taxon>Terriglobia</taxon>
        <taxon>Terriglobales</taxon>
        <taxon>Acidobacteriaceae</taxon>
        <taxon>Edaphobacter</taxon>
    </lineage>
</organism>
<evidence type="ECO:0000313" key="1">
    <source>
        <dbReference type="EMBL" id="XBH12931.1"/>
    </source>
</evidence>
<name>A0AAU7D7T7_9BACT</name>
<dbReference type="EMBL" id="CP121195">
    <property type="protein sequence ID" value="XBH12931.1"/>
    <property type="molecule type" value="Genomic_DNA"/>
</dbReference>
<reference evidence="1" key="1">
    <citation type="submission" date="2023-03" db="EMBL/GenBank/DDBJ databases">
        <title>Edaphobacter sp.</title>
        <authorList>
            <person name="Huber K.J."/>
            <person name="Papendorf J."/>
            <person name="Pilke C."/>
            <person name="Bunk B."/>
            <person name="Sproeer C."/>
            <person name="Pester M."/>
        </authorList>
    </citation>
    <scope>NUCLEOTIDE SEQUENCE</scope>
    <source>
        <strain evidence="1">DSM 109920</strain>
    </source>
</reference>
<gene>
    <name evidence="1" type="ORF">P8936_14700</name>
</gene>
<dbReference type="RefSeq" id="WP_348269589.1">
    <property type="nucleotide sequence ID" value="NZ_CP121195.1"/>
</dbReference>
<protein>
    <submittedName>
        <fullName evidence="1">Uncharacterized protein</fullName>
    </submittedName>
</protein>
<dbReference type="AlphaFoldDB" id="A0AAU7D7T7"/>